<reference evidence="6 7" key="1">
    <citation type="submission" date="2016-11" db="EMBL/GenBank/DDBJ databases">
        <authorList>
            <person name="Jaros S."/>
            <person name="Januszkiewicz K."/>
            <person name="Wedrychowicz H."/>
        </authorList>
    </citation>
    <scope>NUCLEOTIDE SEQUENCE [LARGE SCALE GENOMIC DNA]</scope>
    <source>
        <strain evidence="6 7">DSM 3089</strain>
    </source>
</reference>
<dbReference type="GO" id="GO:0016887">
    <property type="term" value="F:ATP hydrolysis activity"/>
    <property type="evidence" value="ECO:0007669"/>
    <property type="project" value="InterPro"/>
</dbReference>
<dbReference type="PANTHER" id="PTHR43335:SF4">
    <property type="entry name" value="ABC TRANSPORTER, ATP-BINDING PROTEIN"/>
    <property type="match status" value="1"/>
</dbReference>
<keyword evidence="3" id="KW-0547">Nucleotide-binding</keyword>
<keyword evidence="7" id="KW-1185">Reference proteome</keyword>
<organism evidence="6 7">
    <name type="scientific">Clostridium collagenovorans DSM 3089</name>
    <dbReference type="NCBI Taxonomy" id="1121306"/>
    <lineage>
        <taxon>Bacteria</taxon>
        <taxon>Bacillati</taxon>
        <taxon>Bacillota</taxon>
        <taxon>Clostridia</taxon>
        <taxon>Eubacteriales</taxon>
        <taxon>Clostridiaceae</taxon>
        <taxon>Clostridium</taxon>
    </lineage>
</organism>
<dbReference type="PANTHER" id="PTHR43335">
    <property type="entry name" value="ABC TRANSPORTER, ATP-BINDING PROTEIN"/>
    <property type="match status" value="1"/>
</dbReference>
<dbReference type="Pfam" id="PF00005">
    <property type="entry name" value="ABC_tran"/>
    <property type="match status" value="1"/>
</dbReference>
<name>A0A1M5V3Z7_9CLOT</name>
<gene>
    <name evidence="6" type="ORF">SAMN02745196_01094</name>
</gene>
<keyword evidence="4 6" id="KW-0067">ATP-binding</keyword>
<dbReference type="EMBL" id="FQXP01000004">
    <property type="protein sequence ID" value="SHH69997.1"/>
    <property type="molecule type" value="Genomic_DNA"/>
</dbReference>
<evidence type="ECO:0000313" key="7">
    <source>
        <dbReference type="Proteomes" id="UP000184526"/>
    </source>
</evidence>
<evidence type="ECO:0000259" key="5">
    <source>
        <dbReference type="PROSITE" id="PS50893"/>
    </source>
</evidence>
<dbReference type="SUPFAM" id="SSF52540">
    <property type="entry name" value="P-loop containing nucleoside triphosphate hydrolases"/>
    <property type="match status" value="1"/>
</dbReference>
<sequence>MLRVENITKKYGDKVVVNNLSFELQRGEVLGFLGANGAGKSTTMNIITGYIGASSGRVLIDGHDSVDEVNKVKGLIGYLPENPPVYLDMTVEEYLKFVCELKRVKKTEIHNVLEEIMDSVNIVEVRGRLIKNLSKGYKQRVGIAQAIIGDPEIVIFDEPTVGLDPKEIVEIRNLIKKIGKEKTVIISSHILSEVEEVCDKLLIINKGEFVAIGTKEELKKKLSSSNKIFLRVKGEKKSILEVLNTIDGINSINELKSIEENSYDFNLELEENKDPREDIFFKLADKKLPIMIMNTENLDLENIFLKITE</sequence>
<dbReference type="InterPro" id="IPR003439">
    <property type="entry name" value="ABC_transporter-like_ATP-bd"/>
</dbReference>
<dbReference type="PROSITE" id="PS50893">
    <property type="entry name" value="ABC_TRANSPORTER_2"/>
    <property type="match status" value="1"/>
</dbReference>
<evidence type="ECO:0000256" key="4">
    <source>
        <dbReference type="ARBA" id="ARBA00022840"/>
    </source>
</evidence>
<dbReference type="Proteomes" id="UP000184526">
    <property type="component" value="Unassembled WGS sequence"/>
</dbReference>
<feature type="domain" description="ABC transporter" evidence="5">
    <location>
        <begin position="2"/>
        <end position="231"/>
    </location>
</feature>
<keyword evidence="2" id="KW-0813">Transport</keyword>
<dbReference type="InterPro" id="IPR027417">
    <property type="entry name" value="P-loop_NTPase"/>
</dbReference>
<accession>A0A1M5V3Z7</accession>
<dbReference type="SMART" id="SM00382">
    <property type="entry name" value="AAA"/>
    <property type="match status" value="1"/>
</dbReference>
<evidence type="ECO:0000256" key="3">
    <source>
        <dbReference type="ARBA" id="ARBA00022741"/>
    </source>
</evidence>
<evidence type="ECO:0000313" key="6">
    <source>
        <dbReference type="EMBL" id="SHH69997.1"/>
    </source>
</evidence>
<dbReference type="AlphaFoldDB" id="A0A1M5V3Z7"/>
<proteinExistence type="inferred from homology"/>
<dbReference type="Gene3D" id="3.40.50.300">
    <property type="entry name" value="P-loop containing nucleotide triphosphate hydrolases"/>
    <property type="match status" value="1"/>
</dbReference>
<dbReference type="STRING" id="1121306.SAMN02745196_01094"/>
<comment type="similarity">
    <text evidence="1">Belongs to the ABC transporter superfamily.</text>
</comment>
<evidence type="ECO:0000256" key="1">
    <source>
        <dbReference type="ARBA" id="ARBA00005417"/>
    </source>
</evidence>
<dbReference type="GO" id="GO:0005524">
    <property type="term" value="F:ATP binding"/>
    <property type="evidence" value="ECO:0007669"/>
    <property type="project" value="UniProtKB-KW"/>
</dbReference>
<evidence type="ECO:0000256" key="2">
    <source>
        <dbReference type="ARBA" id="ARBA00022448"/>
    </source>
</evidence>
<protein>
    <submittedName>
        <fullName evidence="6">ABC-2 type transport system ATP-binding protein</fullName>
    </submittedName>
</protein>
<dbReference type="RefSeq" id="WP_072830854.1">
    <property type="nucleotide sequence ID" value="NZ_FQXP01000004.1"/>
</dbReference>
<dbReference type="InterPro" id="IPR003593">
    <property type="entry name" value="AAA+_ATPase"/>
</dbReference>
<dbReference type="OrthoDB" id="9775135at2"/>